<feature type="repeat" description="RCC1" evidence="1">
    <location>
        <begin position="112"/>
        <end position="165"/>
    </location>
</feature>
<dbReference type="InterPro" id="IPR051553">
    <property type="entry name" value="Ran_GTPase-activating"/>
</dbReference>
<evidence type="ECO:0000313" key="2">
    <source>
        <dbReference type="EMBL" id="KAF2241579.1"/>
    </source>
</evidence>
<dbReference type="Proteomes" id="UP000800094">
    <property type="component" value="Unassembled WGS sequence"/>
</dbReference>
<evidence type="ECO:0000256" key="1">
    <source>
        <dbReference type="PROSITE-ProRule" id="PRU00235"/>
    </source>
</evidence>
<keyword evidence="3" id="KW-1185">Reference proteome</keyword>
<dbReference type="RefSeq" id="XP_033676583.1">
    <property type="nucleotide sequence ID" value="XM_033830419.1"/>
</dbReference>
<dbReference type="GeneID" id="54583749"/>
<dbReference type="EMBL" id="ML987211">
    <property type="protein sequence ID" value="KAF2241579.1"/>
    <property type="molecule type" value="Genomic_DNA"/>
</dbReference>
<proteinExistence type="predicted"/>
<sequence length="367" mass="39575">MPTRLYVFGSNGEGQLGIPAAEIVYTPTIAPSWAGGLQAIRGGDNHTLFLTAHGRVYGVGDGRKGQLGSLNTETPRVEKFNYLYHGVSFCAATCESSAAVVNPVGGAESAASTLYTEGASHWGELGLGDITTTVGLSKESVRQELPGRVIDLAAGGWHYVAILSDGSVWGWGKSRLDQLGPKLSTQLKIRRPTGIDEAVPFPPVKVVCGKEFTYLASSPSTGHHYLLGRDKHNLCSSMPSSIKNWKDIGATWHAIFVLFEDGSLIAWGKENMWKLIPEGLPPIDRIAVGSEHVLAVTREGKLISWGWGKHGNCGDLKPLGDRVRNDMVTGFWNDIEIPGTIRFVGAGFCTSFVLSEVEEEVPELETE</sequence>
<organism evidence="2 3">
    <name type="scientific">Trematosphaeria pertusa</name>
    <dbReference type="NCBI Taxonomy" id="390896"/>
    <lineage>
        <taxon>Eukaryota</taxon>
        <taxon>Fungi</taxon>
        <taxon>Dikarya</taxon>
        <taxon>Ascomycota</taxon>
        <taxon>Pezizomycotina</taxon>
        <taxon>Dothideomycetes</taxon>
        <taxon>Pleosporomycetidae</taxon>
        <taxon>Pleosporales</taxon>
        <taxon>Massarineae</taxon>
        <taxon>Trematosphaeriaceae</taxon>
        <taxon>Trematosphaeria</taxon>
    </lineage>
</organism>
<gene>
    <name evidence="2" type="ORF">BU26DRAFT_525077</name>
</gene>
<reference evidence="2" key="1">
    <citation type="journal article" date="2020" name="Stud. Mycol.">
        <title>101 Dothideomycetes genomes: a test case for predicting lifestyles and emergence of pathogens.</title>
        <authorList>
            <person name="Haridas S."/>
            <person name="Albert R."/>
            <person name="Binder M."/>
            <person name="Bloem J."/>
            <person name="Labutti K."/>
            <person name="Salamov A."/>
            <person name="Andreopoulos B."/>
            <person name="Baker S."/>
            <person name="Barry K."/>
            <person name="Bills G."/>
            <person name="Bluhm B."/>
            <person name="Cannon C."/>
            <person name="Castanera R."/>
            <person name="Culley D."/>
            <person name="Daum C."/>
            <person name="Ezra D."/>
            <person name="Gonzalez J."/>
            <person name="Henrissat B."/>
            <person name="Kuo A."/>
            <person name="Liang C."/>
            <person name="Lipzen A."/>
            <person name="Lutzoni F."/>
            <person name="Magnuson J."/>
            <person name="Mondo S."/>
            <person name="Nolan M."/>
            <person name="Ohm R."/>
            <person name="Pangilinan J."/>
            <person name="Park H.-J."/>
            <person name="Ramirez L."/>
            <person name="Alfaro M."/>
            <person name="Sun H."/>
            <person name="Tritt A."/>
            <person name="Yoshinaga Y."/>
            <person name="Zwiers L.-H."/>
            <person name="Turgeon B."/>
            <person name="Goodwin S."/>
            <person name="Spatafora J."/>
            <person name="Crous P."/>
            <person name="Grigoriev I."/>
        </authorList>
    </citation>
    <scope>NUCLEOTIDE SEQUENCE</scope>
    <source>
        <strain evidence="2">CBS 122368</strain>
    </source>
</reference>
<feature type="repeat" description="RCC1" evidence="1">
    <location>
        <begin position="262"/>
        <end position="299"/>
    </location>
</feature>
<dbReference type="PANTHER" id="PTHR45982:SF1">
    <property type="entry name" value="REGULATOR OF CHROMOSOME CONDENSATION"/>
    <property type="match status" value="1"/>
</dbReference>
<dbReference type="Gene3D" id="2.130.10.30">
    <property type="entry name" value="Regulator of chromosome condensation 1/beta-lactamase-inhibitor protein II"/>
    <property type="match status" value="2"/>
</dbReference>
<dbReference type="PANTHER" id="PTHR45982">
    <property type="entry name" value="REGULATOR OF CHROMOSOME CONDENSATION"/>
    <property type="match status" value="1"/>
</dbReference>
<evidence type="ECO:0000313" key="3">
    <source>
        <dbReference type="Proteomes" id="UP000800094"/>
    </source>
</evidence>
<dbReference type="SUPFAM" id="SSF50985">
    <property type="entry name" value="RCC1/BLIP-II"/>
    <property type="match status" value="1"/>
</dbReference>
<accession>A0A6A6HUH9</accession>
<dbReference type="OrthoDB" id="5370059at2759"/>
<dbReference type="InterPro" id="IPR000408">
    <property type="entry name" value="Reg_chr_condens"/>
</dbReference>
<dbReference type="AlphaFoldDB" id="A0A6A6HUH9"/>
<dbReference type="PROSITE" id="PS50012">
    <property type="entry name" value="RCC1_3"/>
    <property type="match status" value="4"/>
</dbReference>
<name>A0A6A6HUH9_9PLEO</name>
<dbReference type="InterPro" id="IPR009091">
    <property type="entry name" value="RCC1/BLIP-II"/>
</dbReference>
<protein>
    <submittedName>
        <fullName evidence="2">RCC1/BLIP-II</fullName>
    </submittedName>
</protein>
<feature type="repeat" description="RCC1" evidence="1">
    <location>
        <begin position="3"/>
        <end position="53"/>
    </location>
</feature>
<feature type="repeat" description="RCC1" evidence="1">
    <location>
        <begin position="166"/>
        <end position="219"/>
    </location>
</feature>
<dbReference type="PRINTS" id="PR00633">
    <property type="entry name" value="RCCNDNSATION"/>
</dbReference>
<dbReference type="Pfam" id="PF13540">
    <property type="entry name" value="RCC1_2"/>
    <property type="match status" value="3"/>
</dbReference>